<keyword evidence="4" id="KW-1185">Reference proteome</keyword>
<dbReference type="GeneID" id="25475126"/>
<feature type="coiled-coil region" evidence="1">
    <location>
        <begin position="849"/>
        <end position="880"/>
    </location>
</feature>
<keyword evidence="1" id="KW-0175">Coiled coil</keyword>
<evidence type="ECO:0000313" key="4">
    <source>
        <dbReference type="Proteomes" id="UP000030754"/>
    </source>
</evidence>
<proteinExistence type="predicted"/>
<organism evidence="3 4">
    <name type="scientific">Eimeria necatrix</name>
    <dbReference type="NCBI Taxonomy" id="51315"/>
    <lineage>
        <taxon>Eukaryota</taxon>
        <taxon>Sar</taxon>
        <taxon>Alveolata</taxon>
        <taxon>Apicomplexa</taxon>
        <taxon>Conoidasida</taxon>
        <taxon>Coccidia</taxon>
        <taxon>Eucoccidiorida</taxon>
        <taxon>Eimeriorina</taxon>
        <taxon>Eimeriidae</taxon>
        <taxon>Eimeria</taxon>
    </lineage>
</organism>
<feature type="region of interest" description="Disordered" evidence="2">
    <location>
        <begin position="1302"/>
        <end position="1324"/>
    </location>
</feature>
<feature type="compositionally biased region" description="Low complexity" evidence="2">
    <location>
        <begin position="193"/>
        <end position="213"/>
    </location>
</feature>
<sequence length="1324" mass="140722">MSLPESTFSQASGNQERLSAGSRPYTSVMGPTGDSSAPRAPLPQPQPQGTIGAAAASSPVAHTQAYMDSGERVLIPWGVPAASGAVAAAAWDPKSALQSKQQQREALFHAASTFKEADAPFGAPLVQASLPLTTDGSSPAVGPPHVPAEGEAGPRQWPTPVPQPPWVGGATGPNTAAAAAAASVPSTLSIPETQPQQQQQPLLQQQQTQPHHPFLAGDGLHGVHPGAPGLSGAPGVLGTPEGLGIPSAAVTYDAAERKWQARWAQGSQCGSDSAAASHIGPPLADGSKMGEEGPLNSVPTNQEYIHAVINEGTHHNNPSFHLAAESSHLQLPRTGPMVFMPVADDLNFAGGPLEQQKTKKRPESHGEIPTQRWISGAPGVSGTTGLKSEPGPAAKLGCAVKGQARLAAAAPQQLQQQEMQQLSEALGVARMGAFQRSGAPSLIGDGQQQAEYGMYKSFGPNGGTLVSPWPGLPAAQKLVKGSAGGPPQGGLCVAGAAASLSRGPSSVSSSVQMARGSALPSSSQLGVPQGPPDCLLSAVASQQYALLAVRAFLLACDVPVAPPWKQIALWGPWLSGQQRGPPHVGLQCPQPCGDPKQPEGDAGLTECEEPAQVVEDEPVGGPPEENTPEASEEAHVGVAPGQATEQAPVKQERKRKRVGGFQGSGAAAKKASKSQRSAAVDGVLMTAQDLYKGELLSCASPPLPLTALQQADLCLELITALGRLRPQWRRRGNRVPYQLHVARLRPSLLFPTTPPKAAVLESYRTALGPLVAHIAELPYVHLAPGEAEEVVEEVEMLKGSAAIDSVLDALDAMGPWGHQDGSQLERDSEAMEAEAMRDTGDRRQQLLVQHQQQQQLEQLQAQQQQQLQQQQQQVDAARISEVQGPAETDVILAYNPDLKALRQLNYLVPGTRVYIHADALEVKLAEMALPPLPPPPAGGGEGNLSAPKGPLSKFVMVEAGERYFTLPYGEYLPLKLVSPPHHVLQFSIGQVVQLLQEGRLCLLRFTEREALKRRLPLLGAPAGPPNDPTAGGGGGSVGYKTQRGTKPACCPAPPGIEKICRCKCNHRRQELYAQLKQRLRIDKKGCLAAIKDCLDLNHVAFALPSARTYQLEILSYLFGVDPWFYAKNRHEAPSQAEIPNIIRRYKELTTTKEYEQSFKSWLEEQAREKCLQQEITADITAIGLNLKDGDGGCVTASANPAQQDPRVQASIAQLVPNTPICVRIKALLGLPSGNEQHLRGVVRRAQMLPRGRAISISVNNRKEEFVLLPEELETLVAHDDLRLVRMRSRQWFAYEAQATGVSGASDVQWPSSTQDDNWKADAQP</sequence>
<evidence type="ECO:0000256" key="1">
    <source>
        <dbReference type="SAM" id="Coils"/>
    </source>
</evidence>
<dbReference type="VEuPathDB" id="ToxoDB:ENH_00049770"/>
<feature type="region of interest" description="Disordered" evidence="2">
    <location>
        <begin position="814"/>
        <end position="840"/>
    </location>
</feature>
<feature type="region of interest" description="Disordered" evidence="2">
    <location>
        <begin position="263"/>
        <end position="295"/>
    </location>
</feature>
<dbReference type="EMBL" id="HG725512">
    <property type="protein sequence ID" value="CDJ68188.1"/>
    <property type="molecule type" value="Genomic_DNA"/>
</dbReference>
<feature type="region of interest" description="Disordered" evidence="2">
    <location>
        <begin position="1"/>
        <end position="60"/>
    </location>
</feature>
<reference evidence="3" key="1">
    <citation type="submission" date="2013-10" db="EMBL/GenBank/DDBJ databases">
        <title>Genomic analysis of the causative agents of coccidiosis in chickens.</title>
        <authorList>
            <person name="Reid A.J."/>
            <person name="Blake D."/>
            <person name="Billington K."/>
            <person name="Browne H."/>
            <person name="Dunn M."/>
            <person name="Hung S."/>
            <person name="Kawahara F."/>
            <person name="Miranda-Saavedra D."/>
            <person name="Mourier T."/>
            <person name="Nagra H."/>
            <person name="Otto T.D."/>
            <person name="Rawlings N."/>
            <person name="Sanchez A."/>
            <person name="Sanders M."/>
            <person name="Subramaniam C."/>
            <person name="Tay Y."/>
            <person name="Dear P."/>
            <person name="Doerig C."/>
            <person name="Gruber A."/>
            <person name="Parkinson J."/>
            <person name="Shirley M."/>
            <person name="Wan K.L."/>
            <person name="Berriman M."/>
            <person name="Tomley F."/>
            <person name="Pain A."/>
        </authorList>
    </citation>
    <scope>NUCLEOTIDE SEQUENCE [LARGE SCALE GENOMIC DNA]</scope>
    <source>
        <strain evidence="3">Houghton</strain>
    </source>
</reference>
<feature type="region of interest" description="Disordered" evidence="2">
    <location>
        <begin position="355"/>
        <end position="389"/>
    </location>
</feature>
<feature type="compositionally biased region" description="Acidic residues" evidence="2">
    <location>
        <begin position="606"/>
        <end position="618"/>
    </location>
</feature>
<dbReference type="Proteomes" id="UP000030754">
    <property type="component" value="Unassembled WGS sequence"/>
</dbReference>
<gene>
    <name evidence="3" type="ORF">ENH_00049770</name>
</gene>
<dbReference type="OrthoDB" id="348318at2759"/>
<feature type="region of interest" description="Disordered" evidence="2">
    <location>
        <begin position="578"/>
        <end position="679"/>
    </location>
</feature>
<name>U6MYS2_9EIME</name>
<feature type="region of interest" description="Disordered" evidence="2">
    <location>
        <begin position="131"/>
        <end position="235"/>
    </location>
</feature>
<reference evidence="3" key="2">
    <citation type="submission" date="2013-10" db="EMBL/GenBank/DDBJ databases">
        <authorList>
            <person name="Aslett M."/>
        </authorList>
    </citation>
    <scope>NUCLEOTIDE SEQUENCE [LARGE SCALE GENOMIC DNA]</scope>
    <source>
        <strain evidence="3">Houghton</strain>
    </source>
</reference>
<accession>U6MYS2</accession>
<dbReference type="RefSeq" id="XP_013436655.1">
    <property type="nucleotide sequence ID" value="XM_013581201.1"/>
</dbReference>
<evidence type="ECO:0000256" key="2">
    <source>
        <dbReference type="SAM" id="MobiDB-lite"/>
    </source>
</evidence>
<feature type="compositionally biased region" description="Basic and acidic residues" evidence="2">
    <location>
        <begin position="823"/>
        <end position="840"/>
    </location>
</feature>
<feature type="compositionally biased region" description="Low complexity" evidence="2">
    <location>
        <begin position="664"/>
        <end position="679"/>
    </location>
</feature>
<feature type="compositionally biased region" description="Polar residues" evidence="2">
    <location>
        <begin position="1"/>
        <end position="17"/>
    </location>
</feature>
<feature type="region of interest" description="Disordered" evidence="2">
    <location>
        <begin position="1017"/>
        <end position="1038"/>
    </location>
</feature>
<protein>
    <submittedName>
        <fullName evidence="3">Uncharacterized protein</fullName>
    </submittedName>
</protein>
<evidence type="ECO:0000313" key="3">
    <source>
        <dbReference type="EMBL" id="CDJ68188.1"/>
    </source>
</evidence>